<keyword evidence="7" id="KW-0378">Hydrolase</keyword>
<evidence type="ECO:0000313" key="10">
    <source>
        <dbReference type="EMBL" id="GAG32693.1"/>
    </source>
</evidence>
<dbReference type="FunFam" id="3.10.20.810:FF:000001">
    <property type="entry name" value="Histidine biosynthesis bifunctional protein HisIE"/>
    <property type="match status" value="1"/>
</dbReference>
<comment type="catalytic activity">
    <reaction evidence="1">
        <text>1-(5-phospho-beta-D-ribosyl)-5'-AMP + H2O = 1-(5-phospho-beta-D-ribosyl)-5-[(5-phospho-beta-D-ribosylamino)methylideneamino]imidazole-4-carboxamide</text>
        <dbReference type="Rhea" id="RHEA:20049"/>
        <dbReference type="ChEBI" id="CHEBI:15377"/>
        <dbReference type="ChEBI" id="CHEBI:58435"/>
        <dbReference type="ChEBI" id="CHEBI:59457"/>
        <dbReference type="EC" id="3.5.4.19"/>
    </reaction>
</comment>
<dbReference type="Gene3D" id="3.10.20.810">
    <property type="entry name" value="Phosphoribosyl-AMP cyclohydrolase"/>
    <property type="match status" value="1"/>
</dbReference>
<feature type="domain" description="Phosphoribosyl-AMP cyclohydrolase" evidence="9">
    <location>
        <begin position="45"/>
        <end position="120"/>
    </location>
</feature>
<organism evidence="10">
    <name type="scientific">marine sediment metagenome</name>
    <dbReference type="NCBI Taxonomy" id="412755"/>
    <lineage>
        <taxon>unclassified sequences</taxon>
        <taxon>metagenomes</taxon>
        <taxon>ecological metagenomes</taxon>
    </lineage>
</organism>
<evidence type="ECO:0000256" key="7">
    <source>
        <dbReference type="ARBA" id="ARBA00022801"/>
    </source>
</evidence>
<reference evidence="10" key="1">
    <citation type="journal article" date="2014" name="Front. Microbiol.">
        <title>High frequency of phylogenetically diverse reductive dehalogenase-homologous genes in deep subseafloor sedimentary metagenomes.</title>
        <authorList>
            <person name="Kawai M."/>
            <person name="Futagami T."/>
            <person name="Toyoda A."/>
            <person name="Takaki Y."/>
            <person name="Nishi S."/>
            <person name="Hori S."/>
            <person name="Arai W."/>
            <person name="Tsubouchi T."/>
            <person name="Morono Y."/>
            <person name="Uchiyama I."/>
            <person name="Ito T."/>
            <person name="Fujiyama A."/>
            <person name="Inagaki F."/>
            <person name="Takami H."/>
        </authorList>
    </citation>
    <scope>NUCLEOTIDE SEQUENCE</scope>
    <source>
        <strain evidence="10">Expedition CK06-06</strain>
    </source>
</reference>
<sequence>MTDLLFAPPGDKKNLESGSQLTPRFDSNGLVTAIVTDFESGELLMVAHMNAEALARTIESGQSHFWSRSRQKLWLKGETSGTIQQVHEMRTDCDQDAIWLKVTVAGAAATCHTGMPSCFYRRVEALEGTVSLVRDEIDPHFDPAEIYGNEA</sequence>
<evidence type="ECO:0000256" key="8">
    <source>
        <dbReference type="ARBA" id="ARBA00023102"/>
    </source>
</evidence>
<dbReference type="PANTHER" id="PTHR42945:SF1">
    <property type="entry name" value="HISTIDINE BIOSYNTHESIS BIFUNCTIONAL PROTEIN HIS7"/>
    <property type="match status" value="1"/>
</dbReference>
<dbReference type="GO" id="GO:0004635">
    <property type="term" value="F:phosphoribosyl-AMP cyclohydrolase activity"/>
    <property type="evidence" value="ECO:0007669"/>
    <property type="project" value="UniProtKB-EC"/>
</dbReference>
<dbReference type="UniPathway" id="UPA00031">
    <property type="reaction ID" value="UER00008"/>
</dbReference>
<evidence type="ECO:0000259" key="9">
    <source>
        <dbReference type="Pfam" id="PF01502"/>
    </source>
</evidence>
<dbReference type="EC" id="3.5.4.19" evidence="3"/>
<evidence type="ECO:0000256" key="1">
    <source>
        <dbReference type="ARBA" id="ARBA00000024"/>
    </source>
</evidence>
<keyword evidence="6" id="KW-0028">Amino-acid biosynthesis</keyword>
<dbReference type="InterPro" id="IPR026660">
    <property type="entry name" value="PRA-CH"/>
</dbReference>
<keyword evidence="5" id="KW-0963">Cytoplasm</keyword>
<accession>X0X7R3</accession>
<dbReference type="InterPro" id="IPR038019">
    <property type="entry name" value="PRib_AMP_CycHydrolase_sf"/>
</dbReference>
<dbReference type="EMBL" id="BARS01042798">
    <property type="protein sequence ID" value="GAG32693.1"/>
    <property type="molecule type" value="Genomic_DNA"/>
</dbReference>
<comment type="caution">
    <text evidence="10">The sequence shown here is derived from an EMBL/GenBank/DDBJ whole genome shotgun (WGS) entry which is preliminary data.</text>
</comment>
<name>X0X7R3_9ZZZZ</name>
<dbReference type="AlphaFoldDB" id="X0X7R3"/>
<evidence type="ECO:0000256" key="5">
    <source>
        <dbReference type="ARBA" id="ARBA00022490"/>
    </source>
</evidence>
<dbReference type="GO" id="GO:0004636">
    <property type="term" value="F:phosphoribosyl-ATP diphosphatase activity"/>
    <property type="evidence" value="ECO:0007669"/>
    <property type="project" value="UniProtKB-ARBA"/>
</dbReference>
<evidence type="ECO:0000256" key="6">
    <source>
        <dbReference type="ARBA" id="ARBA00022605"/>
    </source>
</evidence>
<keyword evidence="8" id="KW-0368">Histidine biosynthesis</keyword>
<dbReference type="SUPFAM" id="SSF141734">
    <property type="entry name" value="HisI-like"/>
    <property type="match status" value="1"/>
</dbReference>
<dbReference type="HAMAP" id="MF_01021">
    <property type="entry name" value="HisI"/>
    <property type="match status" value="1"/>
</dbReference>
<comment type="pathway">
    <text evidence="2">Amino-acid biosynthesis; L-histidine biosynthesis; L-histidine from 5-phospho-alpha-D-ribose 1-diphosphate: step 3/9.</text>
</comment>
<dbReference type="GO" id="GO:0000105">
    <property type="term" value="P:L-histidine biosynthetic process"/>
    <property type="evidence" value="ECO:0007669"/>
    <property type="project" value="UniProtKB-UniPathway"/>
</dbReference>
<proteinExistence type="inferred from homology"/>
<evidence type="ECO:0000256" key="3">
    <source>
        <dbReference type="ARBA" id="ARBA00012721"/>
    </source>
</evidence>
<dbReference type="NCBIfam" id="NF000768">
    <property type="entry name" value="PRK00051.1"/>
    <property type="match status" value="1"/>
</dbReference>
<dbReference type="PANTHER" id="PTHR42945">
    <property type="entry name" value="HISTIDINE BIOSYNTHESIS BIFUNCTIONAL PROTEIN"/>
    <property type="match status" value="1"/>
</dbReference>
<protein>
    <recommendedName>
        <fullName evidence="4">Histidine biosynthesis bifunctional protein HisIE</fullName>
        <ecNumber evidence="3">3.5.4.19</ecNumber>
    </recommendedName>
</protein>
<evidence type="ECO:0000256" key="2">
    <source>
        <dbReference type="ARBA" id="ARBA00005169"/>
    </source>
</evidence>
<dbReference type="Pfam" id="PF01502">
    <property type="entry name" value="PRA-CH"/>
    <property type="match status" value="1"/>
</dbReference>
<gene>
    <name evidence="10" type="ORF">S01H1_64886</name>
</gene>
<evidence type="ECO:0000256" key="4">
    <source>
        <dbReference type="ARBA" id="ARBA00017720"/>
    </source>
</evidence>
<dbReference type="InterPro" id="IPR002496">
    <property type="entry name" value="PRib_AMP_CycHydrolase_dom"/>
</dbReference>